<gene>
    <name evidence="2" type="ORF">CLSPO_c08130</name>
</gene>
<keyword evidence="2" id="KW-0378">Hydrolase</keyword>
<dbReference type="AlphaFoldDB" id="A0A7U4XTJ1"/>
<sequence length="390" mass="42991">MLLLIKNGKILTMTDKNHVNDCILINNGKIEKIAKKIEINNESIEVIDAKGGWVMPGIIDAHCHIGIMEEGIRFEGMDLNEYSSAITPHLRAIDGINPRDLAFQSAIEAGITTVMTGMGSSNPIGGQFAIIKTYGKSVDEMLIKAPAALKIAFGENPKSIFGKKGSMPITRMGTAALIRETLYKAKNYMNRKEEALKEGKIFDIDIKMEAIIPVLKKEIPLKAHAHRSDDILTAIRIAKEFDLKLTIDHGTEAHLVADYIKESGFPVIAGPNMNFRGKVETQNRSYNTTKILQEKGILYAMITDHPVVPIEFLPMSAALAVKNGLKEEDALKAITINPAKILGIDDRVGTLEEGKEADICIYNDSPLNINSKNMYTIISGNIVYNFNKDL</sequence>
<evidence type="ECO:0000259" key="1">
    <source>
        <dbReference type="Pfam" id="PF01979"/>
    </source>
</evidence>
<dbReference type="CDD" id="cd01309">
    <property type="entry name" value="Met_dep_hydrolase_C"/>
    <property type="match status" value="1"/>
</dbReference>
<dbReference type="Gene3D" id="3.20.20.140">
    <property type="entry name" value="Metal-dependent hydrolases"/>
    <property type="match status" value="1"/>
</dbReference>
<dbReference type="GO" id="GO:0016810">
    <property type="term" value="F:hydrolase activity, acting on carbon-nitrogen (but not peptide) bonds"/>
    <property type="evidence" value="ECO:0007669"/>
    <property type="project" value="InterPro"/>
</dbReference>
<dbReference type="EMBL" id="CP009225">
    <property type="protein sequence ID" value="AKC61534.1"/>
    <property type="molecule type" value="Genomic_DNA"/>
</dbReference>
<dbReference type="SUPFAM" id="SSF51338">
    <property type="entry name" value="Composite domain of metallo-dependent hydrolases"/>
    <property type="match status" value="1"/>
</dbReference>
<dbReference type="InterPro" id="IPR032466">
    <property type="entry name" value="Metal_Hydrolase"/>
</dbReference>
<feature type="domain" description="Amidohydrolase-related" evidence="1">
    <location>
        <begin position="53"/>
        <end position="382"/>
    </location>
</feature>
<dbReference type="InterPro" id="IPR006680">
    <property type="entry name" value="Amidohydro-rel"/>
</dbReference>
<dbReference type="PANTHER" id="PTHR43135:SF3">
    <property type="entry name" value="ALPHA-D-RIBOSE 1-METHYLPHOSPHONATE 5-TRIPHOSPHATE DIPHOSPHATASE"/>
    <property type="match status" value="1"/>
</dbReference>
<name>A0A7U4XTJ1_CLOSG</name>
<dbReference type="Pfam" id="PF01979">
    <property type="entry name" value="Amidohydro_1"/>
    <property type="match status" value="1"/>
</dbReference>
<organism evidence="2 3">
    <name type="scientific">Clostridium sporogenes</name>
    <dbReference type="NCBI Taxonomy" id="1509"/>
    <lineage>
        <taxon>Bacteria</taxon>
        <taxon>Bacillati</taxon>
        <taxon>Bacillota</taxon>
        <taxon>Clostridia</taxon>
        <taxon>Eubacteriales</taxon>
        <taxon>Clostridiaceae</taxon>
        <taxon>Clostridium</taxon>
    </lineage>
</organism>
<protein>
    <submittedName>
        <fullName evidence="2">Putative amidohydrolase</fullName>
    </submittedName>
</protein>
<evidence type="ECO:0000313" key="2">
    <source>
        <dbReference type="EMBL" id="AKC61534.1"/>
    </source>
</evidence>
<evidence type="ECO:0000313" key="3">
    <source>
        <dbReference type="Proteomes" id="UP000033052"/>
    </source>
</evidence>
<dbReference type="Proteomes" id="UP000033052">
    <property type="component" value="Chromosome"/>
</dbReference>
<accession>A0A7U4XTJ1</accession>
<dbReference type="InterPro" id="IPR051781">
    <property type="entry name" value="Metallo-dep_Hydrolase"/>
</dbReference>
<proteinExistence type="predicted"/>
<reference evidence="2 3" key="1">
    <citation type="journal article" date="2015" name="PLoS ONE">
        <title>A universal mariner transposon system for forward genetic studies in the genus clostridium.</title>
        <authorList>
            <person name="Zhang Y."/>
            <person name="Grosse-Honebrink A."/>
            <person name="Minton N.P."/>
        </authorList>
    </citation>
    <scope>NUCLEOTIDE SEQUENCE [LARGE SCALE GENOMIC DNA]</scope>
    <source>
        <strain evidence="2 3">NCIMB 10696</strain>
    </source>
</reference>
<dbReference type="InterPro" id="IPR011059">
    <property type="entry name" value="Metal-dep_hydrolase_composite"/>
</dbReference>
<dbReference type="SUPFAM" id="SSF51556">
    <property type="entry name" value="Metallo-dependent hydrolases"/>
    <property type="match status" value="1"/>
</dbReference>
<dbReference type="Gene3D" id="2.30.40.10">
    <property type="entry name" value="Urease, subunit C, domain 1"/>
    <property type="match status" value="1"/>
</dbReference>
<dbReference type="PANTHER" id="PTHR43135">
    <property type="entry name" value="ALPHA-D-RIBOSE 1-METHYLPHOSPHONATE 5-TRIPHOSPHATE DIPHOSPHATASE"/>
    <property type="match status" value="1"/>
</dbReference>
<dbReference type="KEGG" id="cld:CLSPO_c08130"/>